<comment type="caution">
    <text evidence="1">The sequence shown here is derived from an EMBL/GenBank/DDBJ whole genome shotgun (WGS) entry which is preliminary data.</text>
</comment>
<keyword evidence="2" id="KW-1185">Reference proteome</keyword>
<dbReference type="AlphaFoldDB" id="A0A6A4KAX8"/>
<organism evidence="1 2">
    <name type="scientific">Apolygus lucorum</name>
    <name type="common">Small green plant bug</name>
    <name type="synonym">Lygocoris lucorum</name>
    <dbReference type="NCBI Taxonomy" id="248454"/>
    <lineage>
        <taxon>Eukaryota</taxon>
        <taxon>Metazoa</taxon>
        <taxon>Ecdysozoa</taxon>
        <taxon>Arthropoda</taxon>
        <taxon>Hexapoda</taxon>
        <taxon>Insecta</taxon>
        <taxon>Pterygota</taxon>
        <taxon>Neoptera</taxon>
        <taxon>Paraneoptera</taxon>
        <taxon>Hemiptera</taxon>
        <taxon>Heteroptera</taxon>
        <taxon>Panheteroptera</taxon>
        <taxon>Cimicomorpha</taxon>
        <taxon>Miridae</taxon>
        <taxon>Mirini</taxon>
        <taxon>Apolygus</taxon>
    </lineage>
</organism>
<name>A0A6A4KAX8_APOLU</name>
<dbReference type="OrthoDB" id="6606575at2759"/>
<protein>
    <submittedName>
        <fullName evidence="1">Uncharacterized protein</fullName>
    </submittedName>
</protein>
<proteinExistence type="predicted"/>
<sequence>MPRSAEGVRGKPIDAEDMKRALVVDENWSVQGAAIEAEVSKSAPHWHLQKFAATRDHDKESSSDNFIFRAGMDVRKVFDSEKELALKQYIIHAAKIYHGLTIKEIKTLAYRFAKSNNIKYPTSWDNK</sequence>
<accession>A0A6A4KAX8</accession>
<reference evidence="1" key="1">
    <citation type="journal article" date="2021" name="Mol. Ecol. Resour.">
        <title>Apolygus lucorum genome provides insights into omnivorousness and mesophyll feeding.</title>
        <authorList>
            <person name="Liu Y."/>
            <person name="Liu H."/>
            <person name="Wang H."/>
            <person name="Huang T."/>
            <person name="Liu B."/>
            <person name="Yang B."/>
            <person name="Yin L."/>
            <person name="Li B."/>
            <person name="Zhang Y."/>
            <person name="Zhang S."/>
            <person name="Jiang F."/>
            <person name="Zhang X."/>
            <person name="Ren Y."/>
            <person name="Wang B."/>
            <person name="Wang S."/>
            <person name="Lu Y."/>
            <person name="Wu K."/>
            <person name="Fan W."/>
            <person name="Wang G."/>
        </authorList>
    </citation>
    <scope>NUCLEOTIDE SEQUENCE</scope>
    <source>
        <strain evidence="1">12Hb</strain>
    </source>
</reference>
<dbReference type="Proteomes" id="UP000466442">
    <property type="component" value="Unassembled WGS sequence"/>
</dbReference>
<dbReference type="EMBL" id="WIXP02000003">
    <property type="protein sequence ID" value="KAF6213968.1"/>
    <property type="molecule type" value="Genomic_DNA"/>
</dbReference>
<gene>
    <name evidence="1" type="ORF">GE061_011697</name>
</gene>
<evidence type="ECO:0000313" key="1">
    <source>
        <dbReference type="EMBL" id="KAF6213968.1"/>
    </source>
</evidence>
<evidence type="ECO:0000313" key="2">
    <source>
        <dbReference type="Proteomes" id="UP000466442"/>
    </source>
</evidence>